<dbReference type="Gene3D" id="3.40.50.1820">
    <property type="entry name" value="alpha/beta hydrolase"/>
    <property type="match status" value="1"/>
</dbReference>
<feature type="domain" description="Serine aminopeptidase S33" evidence="1">
    <location>
        <begin position="86"/>
        <end position="286"/>
    </location>
</feature>
<organism evidence="2 3">
    <name type="scientific">Proteiniclasticum sediminis</name>
    <dbReference type="NCBI Taxonomy" id="2804028"/>
    <lineage>
        <taxon>Bacteria</taxon>
        <taxon>Bacillati</taxon>
        <taxon>Bacillota</taxon>
        <taxon>Clostridia</taxon>
        <taxon>Eubacteriales</taxon>
        <taxon>Clostridiaceae</taxon>
        <taxon>Proteiniclasticum</taxon>
    </lineage>
</organism>
<evidence type="ECO:0000313" key="2">
    <source>
        <dbReference type="EMBL" id="MBR0576139.1"/>
    </source>
</evidence>
<sequence>MKIHWLIPVLLLGIFLGSGCSPKSPEGNLPPEEENVTVAVKNGDLKGTLRMPQKEAKPILVILIPGSGPTDRNGNNPQAGENNSLKMIAEALSEEGFSSLRYDKRGIGESKGLLVKESDLTFEDSITDVLAWVEKYQKDSRFSQIILLGHSEGALIGAAAASRSPAVKALISVAGTAVPADELLLSQLKVQAPDLYEASVPLVEELRQGRLIPKVPLNLFSIFRPSVQPYLISWFSYDPREVMASVKVPVLILHGDRDLQVPVEDAEKLKAVNPAAELLVVPGMNHILKDAPEDPQGNFATYSDPDLPLSDVFITKVLEFLCKR</sequence>
<dbReference type="SUPFAM" id="SSF53474">
    <property type="entry name" value="alpha/beta-Hydrolases"/>
    <property type="match status" value="1"/>
</dbReference>
<keyword evidence="2" id="KW-0378">Hydrolase</keyword>
<protein>
    <submittedName>
        <fullName evidence="2">Alpha/beta fold hydrolase</fullName>
    </submittedName>
</protein>
<comment type="caution">
    <text evidence="2">The sequence shown here is derived from an EMBL/GenBank/DDBJ whole genome shotgun (WGS) entry which is preliminary data.</text>
</comment>
<dbReference type="RefSeq" id="WP_211800940.1">
    <property type="nucleotide sequence ID" value="NZ_JAGSCS010000008.1"/>
</dbReference>
<dbReference type="InterPro" id="IPR029058">
    <property type="entry name" value="AB_hydrolase_fold"/>
</dbReference>
<evidence type="ECO:0000313" key="3">
    <source>
        <dbReference type="Proteomes" id="UP000675379"/>
    </source>
</evidence>
<dbReference type="InterPro" id="IPR053145">
    <property type="entry name" value="AB_hydrolase_Est10"/>
</dbReference>
<dbReference type="PROSITE" id="PS51257">
    <property type="entry name" value="PROKAR_LIPOPROTEIN"/>
    <property type="match status" value="1"/>
</dbReference>
<dbReference type="InterPro" id="IPR022742">
    <property type="entry name" value="Hydrolase_4"/>
</dbReference>
<proteinExistence type="predicted"/>
<evidence type="ECO:0000259" key="1">
    <source>
        <dbReference type="Pfam" id="PF12146"/>
    </source>
</evidence>
<dbReference type="PANTHER" id="PTHR43265:SF1">
    <property type="entry name" value="ESTERASE ESTD"/>
    <property type="match status" value="1"/>
</dbReference>
<keyword evidence="3" id="KW-1185">Reference proteome</keyword>
<dbReference type="PANTHER" id="PTHR43265">
    <property type="entry name" value="ESTERASE ESTD"/>
    <property type="match status" value="1"/>
</dbReference>
<gene>
    <name evidence="2" type="ORF">KCG48_07265</name>
</gene>
<reference evidence="2" key="1">
    <citation type="submission" date="2021-04" db="EMBL/GenBank/DDBJ databases">
        <title>Proteiniclasticum sedimins sp. nov., an obligate anaerobic bacterium isolated from anaerobic sludge.</title>
        <authorList>
            <person name="Liu J."/>
        </authorList>
    </citation>
    <scope>NUCLEOTIDE SEQUENCE</scope>
    <source>
        <strain evidence="2">BAD-10</strain>
    </source>
</reference>
<dbReference type="AlphaFoldDB" id="A0A941CR74"/>
<dbReference type="Pfam" id="PF12146">
    <property type="entry name" value="Hydrolase_4"/>
    <property type="match status" value="1"/>
</dbReference>
<dbReference type="EMBL" id="JAGSCS010000008">
    <property type="protein sequence ID" value="MBR0576139.1"/>
    <property type="molecule type" value="Genomic_DNA"/>
</dbReference>
<dbReference type="Proteomes" id="UP000675379">
    <property type="component" value="Unassembled WGS sequence"/>
</dbReference>
<name>A0A941CR74_9CLOT</name>
<dbReference type="GO" id="GO:0052689">
    <property type="term" value="F:carboxylic ester hydrolase activity"/>
    <property type="evidence" value="ECO:0007669"/>
    <property type="project" value="TreeGrafter"/>
</dbReference>
<accession>A0A941CR74</accession>